<organism evidence="5 6">
    <name type="scientific">Thiomicrorhabdus immobilis</name>
    <dbReference type="NCBI Taxonomy" id="2791037"/>
    <lineage>
        <taxon>Bacteria</taxon>
        <taxon>Pseudomonadati</taxon>
        <taxon>Pseudomonadota</taxon>
        <taxon>Gammaproteobacteria</taxon>
        <taxon>Thiotrichales</taxon>
        <taxon>Piscirickettsiaceae</taxon>
        <taxon>Thiomicrorhabdus</taxon>
    </lineage>
</organism>
<evidence type="ECO:0000313" key="6">
    <source>
        <dbReference type="Proteomes" id="UP001054820"/>
    </source>
</evidence>
<dbReference type="InterPro" id="IPR043128">
    <property type="entry name" value="Rev_trsase/Diguanyl_cyclase"/>
</dbReference>
<dbReference type="Pfam" id="PF00990">
    <property type="entry name" value="GGDEF"/>
    <property type="match status" value="1"/>
</dbReference>
<sequence length="523" mass="59214">MYKQIDCYPSNKLFILSSVLFIALMIGGFTYIKEINEIKSHTKSSIENRAKQLQSHIGLLLANSMALKKVYENEYKHFLAHHSDALFEDKDFQYLPQYNLTIFTPKNTESSHGTAQILGPKATSNIQLQVELKTAEALTSVIEVILNEIQSTVAIYYTSKQGFSYRAPQHPIDQFRFNADQYNKPFWRQSIPENNPLNKPVFSLIGDNHEHHRRFGLSNPIIVNGQFLGVISIEMTTNEIDNLLSINQDFADSVLLDNHNKISYSQDYEAIGKTLEPTNGGSLSTWQRTDNGWLYKAPIIPGELYIAHQLTDESIMQEAKANSLLLWSLLMLGVILSLLVMQLFCTAKKNRNLMLVDPLTSLYNRRGFQIISTPIFAHLKRHQSPWALLLIDIDFFKKVNDTHGHIIGDEVLVKVADFIHQSNRGESIVGRWGGEEFLVLLPGTPPQEAMEAAERIRKNIAENLLISNQEHVTVSIGIAPAMADDNFEKTVHNADLALYQAKHQGRNISILYNPTDAKAINQE</sequence>
<dbReference type="Gene3D" id="3.30.70.270">
    <property type="match status" value="1"/>
</dbReference>
<keyword evidence="3" id="KW-0812">Transmembrane</keyword>
<dbReference type="InterPro" id="IPR029787">
    <property type="entry name" value="Nucleotide_cyclase"/>
</dbReference>
<reference evidence="5" key="1">
    <citation type="journal article" date="2022" name="Arch. Microbiol.">
        <title>Thiomicrorhabdus immobilis sp. nov., a mesophilic sulfur-oxidizing bacterium isolated from sediment of a brackish lake in northern Japan.</title>
        <authorList>
            <person name="Kojima H."/>
            <person name="Mochizuki J."/>
            <person name="Kanda M."/>
            <person name="Watanabe T."/>
            <person name="Fukui M."/>
        </authorList>
    </citation>
    <scope>NUCLEOTIDE SEQUENCE</scope>
    <source>
        <strain evidence="5">Am19</strain>
    </source>
</reference>
<keyword evidence="3" id="KW-0472">Membrane</keyword>
<dbReference type="SUPFAM" id="SSF55073">
    <property type="entry name" value="Nucleotide cyclase"/>
    <property type="match status" value="1"/>
</dbReference>
<evidence type="ECO:0000256" key="3">
    <source>
        <dbReference type="SAM" id="Phobius"/>
    </source>
</evidence>
<feature type="transmembrane region" description="Helical" evidence="3">
    <location>
        <begin position="12"/>
        <end position="32"/>
    </location>
</feature>
<dbReference type="SMART" id="SM00267">
    <property type="entry name" value="GGDEF"/>
    <property type="match status" value="1"/>
</dbReference>
<dbReference type="RefSeq" id="WP_237261654.1">
    <property type="nucleotide sequence ID" value="NZ_AP024202.1"/>
</dbReference>
<dbReference type="PROSITE" id="PS50887">
    <property type="entry name" value="GGDEF"/>
    <property type="match status" value="1"/>
</dbReference>
<dbReference type="CDD" id="cd01949">
    <property type="entry name" value="GGDEF"/>
    <property type="match status" value="1"/>
</dbReference>
<dbReference type="Proteomes" id="UP001054820">
    <property type="component" value="Chromosome"/>
</dbReference>
<dbReference type="InterPro" id="IPR050469">
    <property type="entry name" value="Diguanylate_Cyclase"/>
</dbReference>
<keyword evidence="3" id="KW-1133">Transmembrane helix</keyword>
<accession>A0ABN6D234</accession>
<feature type="domain" description="GGDEF" evidence="4">
    <location>
        <begin position="384"/>
        <end position="514"/>
    </location>
</feature>
<gene>
    <name evidence="5" type="ORF">THMIRHAM_19670</name>
</gene>
<evidence type="ECO:0000256" key="2">
    <source>
        <dbReference type="ARBA" id="ARBA00034247"/>
    </source>
</evidence>
<name>A0ABN6D234_9GAMM</name>
<keyword evidence="6" id="KW-1185">Reference proteome</keyword>
<dbReference type="NCBIfam" id="TIGR00254">
    <property type="entry name" value="GGDEF"/>
    <property type="match status" value="1"/>
</dbReference>
<evidence type="ECO:0000259" key="4">
    <source>
        <dbReference type="PROSITE" id="PS50887"/>
    </source>
</evidence>
<dbReference type="InterPro" id="IPR000160">
    <property type="entry name" value="GGDEF_dom"/>
</dbReference>
<dbReference type="EC" id="2.7.7.65" evidence="1"/>
<comment type="catalytic activity">
    <reaction evidence="2">
        <text>2 GTP = 3',3'-c-di-GMP + 2 diphosphate</text>
        <dbReference type="Rhea" id="RHEA:24898"/>
        <dbReference type="ChEBI" id="CHEBI:33019"/>
        <dbReference type="ChEBI" id="CHEBI:37565"/>
        <dbReference type="ChEBI" id="CHEBI:58805"/>
        <dbReference type="EC" id="2.7.7.65"/>
    </reaction>
</comment>
<feature type="transmembrane region" description="Helical" evidence="3">
    <location>
        <begin position="324"/>
        <end position="345"/>
    </location>
</feature>
<protein>
    <recommendedName>
        <fullName evidence="1">diguanylate cyclase</fullName>
        <ecNumber evidence="1">2.7.7.65</ecNumber>
    </recommendedName>
</protein>
<proteinExistence type="predicted"/>
<dbReference type="PANTHER" id="PTHR45138">
    <property type="entry name" value="REGULATORY COMPONENTS OF SENSORY TRANSDUCTION SYSTEM"/>
    <property type="match status" value="1"/>
</dbReference>
<dbReference type="EMBL" id="AP024202">
    <property type="protein sequence ID" value="BCN94182.1"/>
    <property type="molecule type" value="Genomic_DNA"/>
</dbReference>
<dbReference type="PANTHER" id="PTHR45138:SF9">
    <property type="entry name" value="DIGUANYLATE CYCLASE DGCM-RELATED"/>
    <property type="match status" value="1"/>
</dbReference>
<evidence type="ECO:0000256" key="1">
    <source>
        <dbReference type="ARBA" id="ARBA00012528"/>
    </source>
</evidence>
<evidence type="ECO:0000313" key="5">
    <source>
        <dbReference type="EMBL" id="BCN94182.1"/>
    </source>
</evidence>